<dbReference type="PANTHER" id="PTHR44324">
    <property type="entry name" value="WD40 REPEAT DOMAIN 95"/>
    <property type="match status" value="1"/>
</dbReference>
<evidence type="ECO:0000313" key="4">
    <source>
        <dbReference type="Proteomes" id="UP000284403"/>
    </source>
</evidence>
<feature type="compositionally biased region" description="Basic and acidic residues" evidence="2">
    <location>
        <begin position="701"/>
        <end position="721"/>
    </location>
</feature>
<dbReference type="Proteomes" id="UP000284403">
    <property type="component" value="Unassembled WGS sequence"/>
</dbReference>
<dbReference type="EMBL" id="MKKU01000059">
    <property type="protein sequence ID" value="RNF26059.1"/>
    <property type="molecule type" value="Genomic_DNA"/>
</dbReference>
<proteinExistence type="predicted"/>
<dbReference type="InterPro" id="IPR051242">
    <property type="entry name" value="WD-EF-hand_domain"/>
</dbReference>
<evidence type="ECO:0000313" key="3">
    <source>
        <dbReference type="EMBL" id="RNF26059.1"/>
    </source>
</evidence>
<keyword evidence="1" id="KW-0677">Repeat</keyword>
<organism evidence="3 4">
    <name type="scientific">Trypanosoma conorhini</name>
    <dbReference type="NCBI Taxonomy" id="83891"/>
    <lineage>
        <taxon>Eukaryota</taxon>
        <taxon>Discoba</taxon>
        <taxon>Euglenozoa</taxon>
        <taxon>Kinetoplastea</taxon>
        <taxon>Metakinetoplastina</taxon>
        <taxon>Trypanosomatida</taxon>
        <taxon>Trypanosomatidae</taxon>
        <taxon>Trypanosoma</taxon>
    </lineage>
</organism>
<protein>
    <submittedName>
        <fullName evidence="3">Putative WD40 repeat protein</fullName>
    </submittedName>
</protein>
<feature type="compositionally biased region" description="Basic and acidic residues" evidence="2">
    <location>
        <begin position="126"/>
        <end position="142"/>
    </location>
</feature>
<feature type="region of interest" description="Disordered" evidence="2">
    <location>
        <begin position="125"/>
        <end position="151"/>
    </location>
</feature>
<keyword evidence="4" id="KW-1185">Reference proteome</keyword>
<dbReference type="PANTHER" id="PTHR44324:SF5">
    <property type="entry name" value="EF-HAND DOMAIN-CONTAINING PROTEIN"/>
    <property type="match status" value="1"/>
</dbReference>
<dbReference type="GeneID" id="40315299"/>
<feature type="region of interest" description="Disordered" evidence="2">
    <location>
        <begin position="534"/>
        <end position="557"/>
    </location>
</feature>
<accession>A0A3R7N676</accession>
<evidence type="ECO:0000256" key="1">
    <source>
        <dbReference type="ARBA" id="ARBA00022737"/>
    </source>
</evidence>
<gene>
    <name evidence="3" type="ORF">Tco025E_01688</name>
</gene>
<name>A0A3R7N676_9TRYP</name>
<feature type="region of interest" description="Disordered" evidence="2">
    <location>
        <begin position="686"/>
        <end position="721"/>
    </location>
</feature>
<reference evidence="3 4" key="1">
    <citation type="journal article" date="2018" name="BMC Genomics">
        <title>Genomic comparison of Trypanosoma conorhini and Trypanosoma rangeli to Trypanosoma cruzi strains of high and low virulence.</title>
        <authorList>
            <person name="Bradwell K.R."/>
            <person name="Koparde V.N."/>
            <person name="Matveyev A.V."/>
            <person name="Serrano M.G."/>
            <person name="Alves J.M."/>
            <person name="Parikh H."/>
            <person name="Huang B."/>
            <person name="Lee V."/>
            <person name="Espinosa-Alvarez O."/>
            <person name="Ortiz P.A."/>
            <person name="Costa-Martins A.G."/>
            <person name="Teixeira M.M."/>
            <person name="Buck G.A."/>
        </authorList>
    </citation>
    <scope>NUCLEOTIDE SEQUENCE [LARGE SCALE GENOMIC DNA]</scope>
    <source>
        <strain evidence="3 4">025E</strain>
    </source>
</reference>
<sequence>MAIFPLHAVGPHILMAVHVDGTVALWHTLRRLLMETASVRKAFPTGRGEMSLASTAIDNTNRRFVFADDRGNIHVCSLQLEAVHDKDSLRPARVPQSQSRTGRPMADWPGTPFSSPVFAGSSLRAEAQKEAKVAEQTNKKQQPDGAEQEVDEEKTPYIFKRFCQDHVFHCGFSSVSGVCIVDAKTMRASGAVAATSTSAVSASPKSNGEAGRQARASWTEGVAGSPLTERCGETLAVNLSETPKSPLGSEDVIVVSSGSDNFTRVFTLDGMSIGECGMNTWVLGKESTYEFLGVKPTKRLPAHNSCVESVDFLQGTPSEEKTSLVGPRGARLIRTTLRAGKPHGELLSTSDFSVCRSMADTQEPGAFSTTQNATATAPPEVNQVEFLTMQPLGAELREWAEVRQPPAQSQECPRPRFLPQAKAALPDEAVTLSTHIRSRRLREGYLYGLVKNEFIPKLRGLPSSDTEEDSSVSRAQPGTAKSPKFGVRVEQSSESSLAVSGVCSPNSENANNKRTSSVNAVAVDSNLPEEVSTSLASRSHAPPVFVPGGTSSHPGRAAKTQAGTVAWKWESHATNDKEALQPRASSAARQSVAFTNTTPSLEEECRRQDLIQEHLEAQRRMLLSLGRADPVLEALVPRSSPVHSSGAFSEAGKMGTGTQLSATRRTNTVDMMETRDRIARITSRLRLSPIAPIPPPSGIGPREDASSLRDGKKDTHRTTRL</sequence>
<dbReference type="AlphaFoldDB" id="A0A3R7N676"/>
<dbReference type="OrthoDB" id="75172at2759"/>
<feature type="region of interest" description="Disordered" evidence="2">
    <location>
        <begin position="194"/>
        <end position="225"/>
    </location>
</feature>
<comment type="caution">
    <text evidence="3">The sequence shown here is derived from an EMBL/GenBank/DDBJ whole genome shotgun (WGS) entry which is preliminary data.</text>
</comment>
<feature type="compositionally biased region" description="Low complexity" evidence="2">
    <location>
        <begin position="194"/>
        <end position="203"/>
    </location>
</feature>
<dbReference type="RefSeq" id="XP_029231265.1">
    <property type="nucleotide sequence ID" value="XM_029368625.1"/>
</dbReference>
<feature type="region of interest" description="Disordered" evidence="2">
    <location>
        <begin position="459"/>
        <end position="487"/>
    </location>
</feature>
<feature type="region of interest" description="Disordered" evidence="2">
    <location>
        <begin position="87"/>
        <end position="111"/>
    </location>
</feature>
<evidence type="ECO:0000256" key="2">
    <source>
        <dbReference type="SAM" id="MobiDB-lite"/>
    </source>
</evidence>